<gene>
    <name evidence="2" type="ORF">VFPPC_08269</name>
</gene>
<name>A0A179FN82_METCM</name>
<protein>
    <submittedName>
        <fullName evidence="2">Uncharacterized protein</fullName>
    </submittedName>
</protein>
<sequence>MFHAPPLIATFPVQWRSAWPNLEHKSDIWTLRRLGPSQLGSGHQLRDPVCHRQTDRSGLFPDNTSTIAGVAEPQLKHLGKKPSPSPSPLQRRRCPGLPYFDHTRHLALPRSLGQTQRVDAHGRIATNTGAKTLDALESEAGTIQSARPVRPPSALTTEFDKETPIYRANIVELEAHDLPLPSTSFLSILLLNALTPGGWNVPHLTLRGRPIETNDRYGLGILGLRNRLIRELQLLTNRPTNGAFALFAETESLPIPT</sequence>
<comment type="caution">
    <text evidence="2">The sequence shown here is derived from an EMBL/GenBank/DDBJ whole genome shotgun (WGS) entry which is preliminary data.</text>
</comment>
<dbReference type="GeneID" id="28850998"/>
<organism evidence="2 3">
    <name type="scientific">Pochonia chlamydosporia 170</name>
    <dbReference type="NCBI Taxonomy" id="1380566"/>
    <lineage>
        <taxon>Eukaryota</taxon>
        <taxon>Fungi</taxon>
        <taxon>Dikarya</taxon>
        <taxon>Ascomycota</taxon>
        <taxon>Pezizomycotina</taxon>
        <taxon>Sordariomycetes</taxon>
        <taxon>Hypocreomycetidae</taxon>
        <taxon>Hypocreales</taxon>
        <taxon>Clavicipitaceae</taxon>
        <taxon>Pochonia</taxon>
    </lineage>
</organism>
<dbReference type="EMBL" id="LSBJ02000004">
    <property type="protein sequence ID" value="OAQ66748.1"/>
    <property type="molecule type" value="Genomic_DNA"/>
</dbReference>
<feature type="compositionally biased region" description="Basic and acidic residues" evidence="1">
    <location>
        <begin position="44"/>
        <end position="55"/>
    </location>
</feature>
<dbReference type="RefSeq" id="XP_018143835.1">
    <property type="nucleotide sequence ID" value="XM_018287004.1"/>
</dbReference>
<reference evidence="2 3" key="1">
    <citation type="journal article" date="2016" name="PLoS Pathog.">
        <title>Biosynthesis of antibiotic leucinostatins in bio-control fungus Purpureocillium lilacinum and their inhibition on phytophthora revealed by genome mining.</title>
        <authorList>
            <person name="Wang G."/>
            <person name="Liu Z."/>
            <person name="Lin R."/>
            <person name="Li E."/>
            <person name="Mao Z."/>
            <person name="Ling J."/>
            <person name="Yang Y."/>
            <person name="Yin W.B."/>
            <person name="Xie B."/>
        </authorList>
    </citation>
    <scope>NUCLEOTIDE SEQUENCE [LARGE SCALE GENOMIC DNA]</scope>
    <source>
        <strain evidence="2">170</strain>
    </source>
</reference>
<proteinExistence type="predicted"/>
<evidence type="ECO:0000256" key="1">
    <source>
        <dbReference type="SAM" id="MobiDB-lite"/>
    </source>
</evidence>
<dbReference type="AlphaFoldDB" id="A0A179FN82"/>
<evidence type="ECO:0000313" key="3">
    <source>
        <dbReference type="Proteomes" id="UP000078397"/>
    </source>
</evidence>
<feature type="region of interest" description="Disordered" evidence="1">
    <location>
        <begin position="40"/>
        <end position="95"/>
    </location>
</feature>
<dbReference type="Proteomes" id="UP000078397">
    <property type="component" value="Unassembled WGS sequence"/>
</dbReference>
<accession>A0A179FN82</accession>
<evidence type="ECO:0000313" key="2">
    <source>
        <dbReference type="EMBL" id="OAQ66748.1"/>
    </source>
</evidence>
<keyword evidence="3" id="KW-1185">Reference proteome</keyword>
<dbReference type="KEGG" id="pchm:VFPPC_08269"/>